<accession>A0A9R1ACV5</accession>
<reference evidence="1 2" key="1">
    <citation type="submission" date="2017-09" db="EMBL/GenBank/DDBJ databases">
        <authorList>
            <consortium name="International Durum Wheat Genome Sequencing Consortium (IDWGSC)"/>
            <person name="Milanesi L."/>
        </authorList>
    </citation>
    <scope>NUCLEOTIDE SEQUENCE [LARGE SCALE GENOMIC DNA]</scope>
    <source>
        <strain evidence="2">cv. Svevo</strain>
    </source>
</reference>
<name>A0A9R1ACV5_TRITD</name>
<dbReference type="GO" id="GO:0048367">
    <property type="term" value="P:shoot system development"/>
    <property type="evidence" value="ECO:0007669"/>
    <property type="project" value="InterPro"/>
</dbReference>
<protein>
    <submittedName>
        <fullName evidence="1">Uncharacterized protein</fullName>
    </submittedName>
</protein>
<dbReference type="EMBL" id="LT934124">
    <property type="protein sequence ID" value="VAI93926.1"/>
    <property type="molecule type" value="Genomic_DNA"/>
</dbReference>
<evidence type="ECO:0000313" key="2">
    <source>
        <dbReference type="Proteomes" id="UP000324705"/>
    </source>
</evidence>
<dbReference type="Gramene" id="TRITD7Bv1G228950.1">
    <property type="protein sequence ID" value="TRITD7Bv1G228950.1"/>
    <property type="gene ID" value="TRITD7Bv1G228950"/>
</dbReference>
<proteinExistence type="predicted"/>
<dbReference type="Proteomes" id="UP000324705">
    <property type="component" value="Chromosome 7B"/>
</dbReference>
<dbReference type="InterPro" id="IPR004320">
    <property type="entry name" value="BPS1_pln"/>
</dbReference>
<dbReference type="AlphaFoldDB" id="A0A9R1ACV5"/>
<dbReference type="GO" id="GO:0048364">
    <property type="term" value="P:root development"/>
    <property type="evidence" value="ECO:0007669"/>
    <property type="project" value="InterPro"/>
</dbReference>
<dbReference type="PANTHER" id="PTHR33070">
    <property type="entry name" value="OS06G0725500 PROTEIN"/>
    <property type="match status" value="1"/>
</dbReference>
<gene>
    <name evidence="1" type="ORF">TRITD_7Bv1G228950</name>
</gene>
<evidence type="ECO:0000313" key="1">
    <source>
        <dbReference type="EMBL" id="VAI93926.1"/>
    </source>
</evidence>
<dbReference type="PANTHER" id="PTHR33070:SF60">
    <property type="entry name" value="OS06G0725700 PROTEIN"/>
    <property type="match status" value="1"/>
</dbReference>
<organism evidence="1 2">
    <name type="scientific">Triticum turgidum subsp. durum</name>
    <name type="common">Durum wheat</name>
    <name type="synonym">Triticum durum</name>
    <dbReference type="NCBI Taxonomy" id="4567"/>
    <lineage>
        <taxon>Eukaryota</taxon>
        <taxon>Viridiplantae</taxon>
        <taxon>Streptophyta</taxon>
        <taxon>Embryophyta</taxon>
        <taxon>Tracheophyta</taxon>
        <taxon>Spermatophyta</taxon>
        <taxon>Magnoliopsida</taxon>
        <taxon>Liliopsida</taxon>
        <taxon>Poales</taxon>
        <taxon>Poaceae</taxon>
        <taxon>BOP clade</taxon>
        <taxon>Pooideae</taxon>
        <taxon>Triticodae</taxon>
        <taxon>Triticeae</taxon>
        <taxon>Triticinae</taxon>
        <taxon>Triticum</taxon>
    </lineage>
</organism>
<dbReference type="OMA" id="FHECLMS"/>
<keyword evidence="2" id="KW-1185">Reference proteome</keyword>
<dbReference type="Pfam" id="PF03087">
    <property type="entry name" value="BPS1"/>
    <property type="match status" value="1"/>
</dbReference>
<sequence>MALNFGRSISFPLTPARSFSKPRHTRSISLPGNASSHPLLANLHAHIAAVRSWIQQGPSSSLPAGLAAIQALHSSLADLLLLPESGTVLRSPTSNAADYLLDAFLLLADAHQGFHECLMSLRHAATESCAALRRGDAGRLASAARSQRQAEKELARLAASVSAVFSKSARLNLAAVSGEEAEMAYALVEAAAASAVASAAVFSAAASMSTAASSSKKTATFIPAFTRRAATTPETAEATVERLHALERCLSECDGVCDMVFRSVVQTRVSLLNIMTPTI</sequence>